<sequence>MELLAPAGNKEKLEVAYHYGADAAYIGGALFNLRHQSKNTTIDELAECAQLAKNLNKKMYLTLNAFLHEYDKNNLKAYLKEIQNLNIDAFIVSDLGVLGIVKETIPEATIHISTQASVTNSYSCKMYESLGASRIILARELSLDEIKEIRDNTDLELESFVHGAVCMSYSGRCLLSNFLNNRDANGGECSQVCRWNFKTYIEEKTRPGEFMEIEEGENHTTILSSRDLQMAEYLHLLQKAGIDSIKIEGRMKSVYYVANTVRVYRILLDLLDRIGYDSYPEAIKKEPIASYLKELETISRRESDTGFYFGRDNIKPTLKGYLKGRRLMGMIADDSEEYAKITVYNTIKNGDNLVYIGKDFIKHNDNIFKLFIKTEENEFVEVDNIRNIDNAYIKSGVHDFKKYDIITVEED</sequence>
<protein>
    <submittedName>
        <fullName evidence="4">Peptidase</fullName>
    </submittedName>
</protein>
<name>A0A0G4K6X6_9SPIR</name>
<dbReference type="OrthoDB" id="9807498at2"/>
<gene>
    <name evidence="4" type="ORF">BRSU_1439</name>
</gene>
<dbReference type="AlphaFoldDB" id="A0A0G4K6X6"/>
<keyword evidence="1" id="KW-0645">Protease</keyword>
<evidence type="ECO:0000313" key="5">
    <source>
        <dbReference type="Proteomes" id="UP000043763"/>
    </source>
</evidence>
<dbReference type="PANTHER" id="PTHR30217">
    <property type="entry name" value="PEPTIDASE U32 FAMILY"/>
    <property type="match status" value="1"/>
</dbReference>
<dbReference type="Pfam" id="PF01136">
    <property type="entry name" value="Peptidase_U32"/>
    <property type="match status" value="1"/>
</dbReference>
<proteinExistence type="inferred from homology"/>
<evidence type="ECO:0000256" key="1">
    <source>
        <dbReference type="ARBA" id="ARBA00022670"/>
    </source>
</evidence>
<evidence type="ECO:0000256" key="3">
    <source>
        <dbReference type="ARBA" id="ARBA00038374"/>
    </source>
</evidence>
<keyword evidence="2" id="KW-0378">Hydrolase</keyword>
<dbReference type="InterPro" id="IPR001539">
    <property type="entry name" value="Peptidase_U32"/>
</dbReference>
<dbReference type="PANTHER" id="PTHR30217:SF6">
    <property type="entry name" value="TRNA HYDROXYLATION PROTEIN P"/>
    <property type="match status" value="1"/>
</dbReference>
<evidence type="ECO:0000313" key="4">
    <source>
        <dbReference type="EMBL" id="CRF33436.1"/>
    </source>
</evidence>
<comment type="similarity">
    <text evidence="3">Belongs to the peptidase U32 family.</text>
</comment>
<keyword evidence="5" id="KW-1185">Reference proteome</keyword>
<dbReference type="EMBL" id="CVLB01000001">
    <property type="protein sequence ID" value="CRF33436.1"/>
    <property type="molecule type" value="Genomic_DNA"/>
</dbReference>
<accession>A0A0G4K6X6</accession>
<dbReference type="PROSITE" id="PS01276">
    <property type="entry name" value="PEPTIDASE_U32"/>
    <property type="match status" value="1"/>
</dbReference>
<dbReference type="RefSeq" id="WP_048594629.1">
    <property type="nucleotide sequence ID" value="NZ_CVLB01000001.1"/>
</dbReference>
<dbReference type="Proteomes" id="UP000043763">
    <property type="component" value="Unassembled WGS sequence"/>
</dbReference>
<organism evidence="4 5">
    <name type="scientific">Brachyspira suanatina</name>
    <dbReference type="NCBI Taxonomy" id="381802"/>
    <lineage>
        <taxon>Bacteria</taxon>
        <taxon>Pseudomonadati</taxon>
        <taxon>Spirochaetota</taxon>
        <taxon>Spirochaetia</taxon>
        <taxon>Brachyspirales</taxon>
        <taxon>Brachyspiraceae</taxon>
        <taxon>Brachyspira</taxon>
    </lineage>
</organism>
<dbReference type="GO" id="GO:0008233">
    <property type="term" value="F:peptidase activity"/>
    <property type="evidence" value="ECO:0007669"/>
    <property type="project" value="UniProtKB-KW"/>
</dbReference>
<dbReference type="GO" id="GO:0006508">
    <property type="term" value="P:proteolysis"/>
    <property type="evidence" value="ECO:0007669"/>
    <property type="project" value="UniProtKB-KW"/>
</dbReference>
<reference evidence="5" key="1">
    <citation type="submission" date="2015-04" db="EMBL/GenBank/DDBJ databases">
        <authorList>
            <person name="Mushtaq Mamoona"/>
        </authorList>
    </citation>
    <scope>NUCLEOTIDE SEQUENCE [LARGE SCALE GENOMIC DNA]</scope>
    <source>
        <strain evidence="5">AN4859/03</strain>
    </source>
</reference>
<evidence type="ECO:0000256" key="2">
    <source>
        <dbReference type="ARBA" id="ARBA00022801"/>
    </source>
</evidence>
<dbReference type="InterPro" id="IPR051454">
    <property type="entry name" value="RNA/ubiquinone_mod_enzymes"/>
</dbReference>